<organism evidence="1 2">
    <name type="scientific">Thioalkalivibrio halophilus</name>
    <dbReference type="NCBI Taxonomy" id="252474"/>
    <lineage>
        <taxon>Bacteria</taxon>
        <taxon>Pseudomonadati</taxon>
        <taxon>Pseudomonadota</taxon>
        <taxon>Gammaproteobacteria</taxon>
        <taxon>Chromatiales</taxon>
        <taxon>Ectothiorhodospiraceae</taxon>
        <taxon>Thioalkalivibrio</taxon>
    </lineage>
</organism>
<dbReference type="AlphaFoldDB" id="A0A1V2ZWV0"/>
<dbReference type="RefSeq" id="WP_018947343.1">
    <property type="nucleotide sequence ID" value="NZ_MUZR01000044.1"/>
</dbReference>
<gene>
    <name evidence="1" type="ORF">B1A74_10205</name>
</gene>
<keyword evidence="2" id="KW-1185">Reference proteome</keyword>
<dbReference type="EMBL" id="MUZR01000044">
    <property type="protein sequence ID" value="OOC09565.1"/>
    <property type="molecule type" value="Genomic_DNA"/>
</dbReference>
<protein>
    <recommendedName>
        <fullName evidence="3">MBL fold metallo-hydrolase</fullName>
    </recommendedName>
</protein>
<evidence type="ECO:0008006" key="3">
    <source>
        <dbReference type="Google" id="ProtNLM"/>
    </source>
</evidence>
<dbReference type="STRING" id="252474.B1A74_10205"/>
<evidence type="ECO:0000313" key="1">
    <source>
        <dbReference type="EMBL" id="OOC09565.1"/>
    </source>
</evidence>
<dbReference type="OrthoDB" id="5293547at2"/>
<comment type="caution">
    <text evidence="1">The sequence shown here is derived from an EMBL/GenBank/DDBJ whole genome shotgun (WGS) entry which is preliminary data.</text>
</comment>
<dbReference type="Proteomes" id="UP000189177">
    <property type="component" value="Unassembled WGS sequence"/>
</dbReference>
<name>A0A1V2ZWV0_9GAMM</name>
<reference evidence="1 2" key="1">
    <citation type="submission" date="2017-02" db="EMBL/GenBank/DDBJ databases">
        <title>Genomic diversity within the haloalkaliphilic genus Thioalkalivibrio.</title>
        <authorList>
            <person name="Ahn A.-C."/>
            <person name="Meier-Kolthoff J."/>
            <person name="Overmars L."/>
            <person name="Richter M."/>
            <person name="Woyke T."/>
            <person name="Sorokin D.Y."/>
            <person name="Muyzer G."/>
        </authorList>
    </citation>
    <scope>NUCLEOTIDE SEQUENCE [LARGE SCALE GENOMIC DNA]</scope>
    <source>
        <strain evidence="1 2">HL17</strain>
    </source>
</reference>
<proteinExistence type="predicted"/>
<sequence>MSASPGTIGPALVELRERNIHRVGDDEPAVWLIDDREMGGILVNAPPFSDALLQELRALTEPRWLFLPSHRGARDLDAWREAGLEVLAYEAEAPAIRAAGGTVDTPFNRKQRLSRTIDFLPMGGVTEGTCALRIKNLPGAIFFGPALTPGEDGWPTVIPEATDHSAEARLFGSLGIKDLKFAWAFCDRHDPETTQIGPDADQHIHARVEALFED</sequence>
<evidence type="ECO:0000313" key="2">
    <source>
        <dbReference type="Proteomes" id="UP000189177"/>
    </source>
</evidence>
<accession>A0A1V2ZWV0</accession>
<dbReference type="SUPFAM" id="SSF56281">
    <property type="entry name" value="Metallo-hydrolase/oxidoreductase"/>
    <property type="match status" value="1"/>
</dbReference>
<dbReference type="InterPro" id="IPR036866">
    <property type="entry name" value="RibonucZ/Hydroxyglut_hydro"/>
</dbReference>